<gene>
    <name evidence="1" type="ORF">PR048_002232</name>
</gene>
<dbReference type="Proteomes" id="UP001159363">
    <property type="component" value="Chromosome 1"/>
</dbReference>
<evidence type="ECO:0000313" key="2">
    <source>
        <dbReference type="Proteomes" id="UP001159363"/>
    </source>
</evidence>
<proteinExistence type="predicted"/>
<evidence type="ECO:0000313" key="1">
    <source>
        <dbReference type="EMBL" id="KAJ8896886.1"/>
    </source>
</evidence>
<reference evidence="1 2" key="1">
    <citation type="submission" date="2023-02" db="EMBL/GenBank/DDBJ databases">
        <title>LHISI_Scaffold_Assembly.</title>
        <authorList>
            <person name="Stuart O.P."/>
            <person name="Cleave R."/>
            <person name="Magrath M.J.L."/>
            <person name="Mikheyev A.S."/>
        </authorList>
    </citation>
    <scope>NUCLEOTIDE SEQUENCE [LARGE SCALE GENOMIC DNA]</scope>
    <source>
        <strain evidence="1">Daus_M_001</strain>
        <tissue evidence="1">Leg muscle</tissue>
    </source>
</reference>
<sequence length="831" mass="90526">MGGSLLKLPWLQAARQKQYTSFHNLARTSDEALVARAIVALKSSLAVYLKRAKSPQADTHAPLDRPILRWDTSPVSPYVTTPLQQYVVFLVVDYDGSIRVQSVTEFDSCECGDGPLLHAGAGSFPVTASAPSLVTSLYMRREASSTYHLCIKDCRISGEPDEIALSHILSSGRVSGCRRYLWAPSRAPRGDTDNETVASLPAGADALSRPLVTTAARLRARCLLLLSGSLFLQRPPPVLPRTRPQPVSSWDRAVTDPTKHDRYVAPSRITLPHHIVSGVRYGQPRHLSGGISCDITPANRIHLFSELETVENHRFTANPSNRNLWKWFHREPVEIDFSAKKFSLSPRLGIPKPARWVGPSAPPLQAITGRKWMARFANHKSSITYTPYIIDIGSERLNGKKASSLHLHHTLPHWSPFSSIACGNRAARCRWSAGFLGDLPFPPPLHSGAVPRTHLVSPAPALETAMLRADLGNLSTPLLASSSLTLAYCSRLVALPMALQTTTLSFIGMGYSRYKPHAGSDSVNAVEVSVANREGDVRAGGCRCWQIAGRLAFHTQLRRTNTLWTVVARGRVLGPGGSLMFLEGAPAGSPAVKDDGPFIYAEGGGDAPIVLGRRRNPGQLMSSQRYVVCNKSPHHPTVSLAGVVGAESNQSQLHLQQARLPPQPVAFRGEPGETEYTAAKLPLHTCCDVNCNTNAVSQLTERVFSRSLLTSQRVRSAVPAGCRERESESERRCTLGANFRTLSGSHVVLKSIGGSRKRLGTAQGKTQLTLHHTPLVTGLTWPYTFCDWLGELCERCLVGYCVLRKGSLLAGVPHGWRAGVDERPLPHVAAQ</sequence>
<dbReference type="EMBL" id="JARBHB010000001">
    <property type="protein sequence ID" value="KAJ8896886.1"/>
    <property type="molecule type" value="Genomic_DNA"/>
</dbReference>
<accession>A0ABQ9IKP4</accession>
<protein>
    <submittedName>
        <fullName evidence="1">Uncharacterized protein</fullName>
    </submittedName>
</protein>
<organism evidence="1 2">
    <name type="scientific">Dryococelus australis</name>
    <dbReference type="NCBI Taxonomy" id="614101"/>
    <lineage>
        <taxon>Eukaryota</taxon>
        <taxon>Metazoa</taxon>
        <taxon>Ecdysozoa</taxon>
        <taxon>Arthropoda</taxon>
        <taxon>Hexapoda</taxon>
        <taxon>Insecta</taxon>
        <taxon>Pterygota</taxon>
        <taxon>Neoptera</taxon>
        <taxon>Polyneoptera</taxon>
        <taxon>Phasmatodea</taxon>
        <taxon>Verophasmatodea</taxon>
        <taxon>Anareolatae</taxon>
        <taxon>Phasmatidae</taxon>
        <taxon>Eurycanthinae</taxon>
        <taxon>Dryococelus</taxon>
    </lineage>
</organism>
<keyword evidence="2" id="KW-1185">Reference proteome</keyword>
<name>A0ABQ9IKP4_9NEOP</name>
<comment type="caution">
    <text evidence="1">The sequence shown here is derived from an EMBL/GenBank/DDBJ whole genome shotgun (WGS) entry which is preliminary data.</text>
</comment>